<dbReference type="PIRSF" id="PIRSF002741">
    <property type="entry name" value="MppA"/>
    <property type="match status" value="1"/>
</dbReference>
<evidence type="ECO:0000256" key="2">
    <source>
        <dbReference type="ARBA" id="ARBA00022729"/>
    </source>
</evidence>
<reference evidence="6" key="1">
    <citation type="submission" date="2015-06" db="EMBL/GenBank/DDBJ databases">
        <title>Comparative genomics of Burkholderia leaf nodule symbionts.</title>
        <authorList>
            <person name="Carlier A."/>
            <person name="Eberl L."/>
            <person name="Pinto-Carbo M."/>
        </authorList>
    </citation>
    <scope>NUCLEOTIDE SEQUENCE [LARGE SCALE GENOMIC DNA]</scope>
    <source>
        <strain evidence="6">UZHbot4</strain>
    </source>
</reference>
<dbReference type="PANTHER" id="PTHR30290">
    <property type="entry name" value="PERIPLASMIC BINDING COMPONENT OF ABC TRANSPORTER"/>
    <property type="match status" value="1"/>
</dbReference>
<evidence type="ECO:0000256" key="1">
    <source>
        <dbReference type="ARBA" id="ARBA00005695"/>
    </source>
</evidence>
<comment type="similarity">
    <text evidence="1">Belongs to the bacterial solute-binding protein 5 family.</text>
</comment>
<dbReference type="AlphaFoldDB" id="A0A0L0MFZ0"/>
<dbReference type="Gene3D" id="3.40.190.10">
    <property type="entry name" value="Periplasmic binding protein-like II"/>
    <property type="match status" value="2"/>
</dbReference>
<dbReference type="GO" id="GO:0030288">
    <property type="term" value="C:outer membrane-bounded periplasmic space"/>
    <property type="evidence" value="ECO:0007669"/>
    <property type="project" value="TreeGrafter"/>
</dbReference>
<dbReference type="PANTHER" id="PTHR30290:SF38">
    <property type="entry name" value="D,D-DIPEPTIDE-BINDING PERIPLASMIC PROTEIN DDPA-RELATED"/>
    <property type="match status" value="1"/>
</dbReference>
<feature type="domain" description="Solute-binding protein family 5" evidence="4">
    <location>
        <begin position="82"/>
        <end position="283"/>
    </location>
</feature>
<accession>A0A0L0MFZ0</accession>
<sequence>MNGLFATRFIRAPGRTLIAIFLSCACAAHAAADIPDTTLVYCSEASPAGFDDAQYATSVEATAAAYTVHDRLVEFRLDGSGVNPGLAQSWDISPDGLQYTFHLCHGVKFQTTAYFKPTRDFDADDVLFTFMRMLDPEQPFHQAYPVVFPYFRDLGLAKNITRIEALDPYTVRFTLASVDAPFMQKIAMPFASILSREYADSLLASGNARDINQYPVGTGPFVFRSYVKDATISFDANPDYWRADAVRVRRLVFQITVDPAVRLQKLRTGECQLMSYPRLADIAYNTSKKPFDDPAVRRALDMSIDKHAIIESVYQGAGQRATNPMPPTQWAYDASLKDAPFDPARAKAMLADAGYPDGIDLDLWAMPVQRPYNPNAKLMAEMIQADWAKIGVRAHIVTYECGEYIRRARAGEHDALLIGWTGDYGDPDDWLGVLLGCDAVKGSNFAKWCYKPFDDLVKQARATVDVRARTTQYLQAQRIFKEQVPFTPIAHSTVYQPLARGVEGFTIDPYGPTLFWGVSLK</sequence>
<feature type="chain" id="PRO_5005544234" evidence="3">
    <location>
        <begin position="31"/>
        <end position="521"/>
    </location>
</feature>
<evidence type="ECO:0000313" key="5">
    <source>
        <dbReference type="EMBL" id="KND61200.1"/>
    </source>
</evidence>
<organism evidence="5 6">
    <name type="scientific">Candidatus Burkholderia verschuerenii</name>
    <dbReference type="NCBI Taxonomy" id="242163"/>
    <lineage>
        <taxon>Bacteria</taxon>
        <taxon>Pseudomonadati</taxon>
        <taxon>Pseudomonadota</taxon>
        <taxon>Betaproteobacteria</taxon>
        <taxon>Burkholderiales</taxon>
        <taxon>Burkholderiaceae</taxon>
        <taxon>Burkholderia</taxon>
    </lineage>
</organism>
<feature type="signal peptide" evidence="3">
    <location>
        <begin position="1"/>
        <end position="30"/>
    </location>
</feature>
<protein>
    <submittedName>
        <fullName evidence="5">Dipeptide-binding ABC transporter, periplasmic substrate-binding component</fullName>
    </submittedName>
</protein>
<dbReference type="Gene3D" id="3.90.76.10">
    <property type="entry name" value="Dipeptide-binding Protein, Domain 1"/>
    <property type="match status" value="1"/>
</dbReference>
<comment type="caution">
    <text evidence="5">The sequence shown here is derived from an EMBL/GenBank/DDBJ whole genome shotgun (WGS) entry which is preliminary data.</text>
</comment>
<dbReference type="GO" id="GO:1904680">
    <property type="term" value="F:peptide transmembrane transporter activity"/>
    <property type="evidence" value="ECO:0007669"/>
    <property type="project" value="TreeGrafter"/>
</dbReference>
<evidence type="ECO:0000259" key="4">
    <source>
        <dbReference type="Pfam" id="PF00496"/>
    </source>
</evidence>
<dbReference type="EMBL" id="LFJJ01000029">
    <property type="protein sequence ID" value="KND61200.1"/>
    <property type="molecule type" value="Genomic_DNA"/>
</dbReference>
<dbReference type="Proteomes" id="UP000036959">
    <property type="component" value="Unassembled WGS sequence"/>
</dbReference>
<dbReference type="SUPFAM" id="SSF53850">
    <property type="entry name" value="Periplasmic binding protein-like II"/>
    <property type="match status" value="1"/>
</dbReference>
<dbReference type="RefSeq" id="WP_050452888.1">
    <property type="nucleotide sequence ID" value="NZ_LFJJ01000029.1"/>
</dbReference>
<dbReference type="Gene3D" id="3.10.105.10">
    <property type="entry name" value="Dipeptide-binding Protein, Domain 3"/>
    <property type="match status" value="1"/>
</dbReference>
<dbReference type="PATRIC" id="fig|242163.4.peg.4234"/>
<dbReference type="Pfam" id="PF00496">
    <property type="entry name" value="SBP_bac_5"/>
    <property type="match status" value="1"/>
</dbReference>
<dbReference type="InterPro" id="IPR039424">
    <property type="entry name" value="SBP_5"/>
</dbReference>
<keyword evidence="2 3" id="KW-0732">Signal</keyword>
<dbReference type="FunFam" id="3.10.105.10:FF:000002">
    <property type="entry name" value="Dipeptide ABC transporter, substrate-binding protein"/>
    <property type="match status" value="1"/>
</dbReference>
<proteinExistence type="inferred from homology"/>
<dbReference type="InterPro" id="IPR030678">
    <property type="entry name" value="Peptide/Ni-bd"/>
</dbReference>
<keyword evidence="6" id="KW-1185">Reference proteome</keyword>
<evidence type="ECO:0000313" key="6">
    <source>
        <dbReference type="Proteomes" id="UP000036959"/>
    </source>
</evidence>
<dbReference type="OrthoDB" id="9801799at2"/>
<name>A0A0L0MFZ0_9BURK</name>
<dbReference type="CDD" id="cd08493">
    <property type="entry name" value="PBP2_DppA_like"/>
    <property type="match status" value="1"/>
</dbReference>
<dbReference type="GO" id="GO:0042938">
    <property type="term" value="P:dipeptide transport"/>
    <property type="evidence" value="ECO:0007669"/>
    <property type="project" value="TreeGrafter"/>
</dbReference>
<dbReference type="GO" id="GO:0043190">
    <property type="term" value="C:ATP-binding cassette (ABC) transporter complex"/>
    <property type="evidence" value="ECO:0007669"/>
    <property type="project" value="InterPro"/>
</dbReference>
<evidence type="ECO:0000256" key="3">
    <source>
        <dbReference type="SAM" id="SignalP"/>
    </source>
</evidence>
<dbReference type="InterPro" id="IPR000914">
    <property type="entry name" value="SBP_5_dom"/>
</dbReference>
<gene>
    <name evidence="5" type="ORF">BVER_03086c</name>
</gene>